<evidence type="ECO:0008006" key="4">
    <source>
        <dbReference type="Google" id="ProtNLM"/>
    </source>
</evidence>
<gene>
    <name evidence="2" type="ORF">SAMN02787144_103010</name>
</gene>
<feature type="transmembrane region" description="Helical" evidence="1">
    <location>
        <begin position="118"/>
        <end position="137"/>
    </location>
</feature>
<evidence type="ECO:0000256" key="1">
    <source>
        <dbReference type="SAM" id="Phobius"/>
    </source>
</evidence>
<feature type="transmembrane region" description="Helical" evidence="1">
    <location>
        <begin position="57"/>
        <end position="74"/>
    </location>
</feature>
<proteinExistence type="predicted"/>
<keyword evidence="1" id="KW-0812">Transmembrane</keyword>
<evidence type="ECO:0000313" key="3">
    <source>
        <dbReference type="Proteomes" id="UP000181909"/>
    </source>
</evidence>
<name>A0A1K2F5N7_STRAR</name>
<keyword evidence="1" id="KW-1133">Transmembrane helix</keyword>
<dbReference type="EMBL" id="FPJO01000030">
    <property type="protein sequence ID" value="SFY42333.1"/>
    <property type="molecule type" value="Genomic_DNA"/>
</dbReference>
<reference evidence="2 3" key="1">
    <citation type="submission" date="2016-11" db="EMBL/GenBank/DDBJ databases">
        <authorList>
            <person name="Jaros S."/>
            <person name="Januszkiewicz K."/>
            <person name="Wedrychowicz H."/>
        </authorList>
    </citation>
    <scope>NUCLEOTIDE SEQUENCE [LARGE SCALE GENOMIC DNA]</scope>
    <source>
        <strain evidence="2 3">OK807</strain>
    </source>
</reference>
<dbReference type="AlphaFoldDB" id="A0A1K2F5N7"/>
<accession>A0A1K2F5N7</accession>
<feature type="transmembrane region" description="Helical" evidence="1">
    <location>
        <begin position="86"/>
        <end position="106"/>
    </location>
</feature>
<protein>
    <recommendedName>
        <fullName evidence="4">Integral membrane protein</fullName>
    </recommendedName>
</protein>
<feature type="transmembrane region" description="Helical" evidence="1">
    <location>
        <begin position="21"/>
        <end position="45"/>
    </location>
</feature>
<sequence>MMSSQNASAVRSADTARPDRLLRFALVADVILTGANGIGYLVLATVLDSFLGVPRSVLYPVGVFLTVYALWVLAVSRQENIGRGAVSVIIALNTAWAVAGVVMVAVDALTATGVGDFWIVFQGLAVAAMATLQYAGLRRL</sequence>
<dbReference type="Proteomes" id="UP000181909">
    <property type="component" value="Unassembled WGS sequence"/>
</dbReference>
<keyword evidence="1" id="KW-0472">Membrane</keyword>
<evidence type="ECO:0000313" key="2">
    <source>
        <dbReference type="EMBL" id="SFY42333.1"/>
    </source>
</evidence>
<organism evidence="2 3">
    <name type="scientific">Streptomyces atratus</name>
    <dbReference type="NCBI Taxonomy" id="1893"/>
    <lineage>
        <taxon>Bacteria</taxon>
        <taxon>Bacillati</taxon>
        <taxon>Actinomycetota</taxon>
        <taxon>Actinomycetes</taxon>
        <taxon>Kitasatosporales</taxon>
        <taxon>Streptomycetaceae</taxon>
        <taxon>Streptomyces</taxon>
    </lineage>
</organism>
<dbReference type="STRING" id="1893.SAMN02787144_103010"/>
<dbReference type="RefSeq" id="WP_107408368.1">
    <property type="nucleotide sequence ID" value="NZ_CP109381.1"/>
</dbReference>
<dbReference type="OrthoDB" id="4566092at2"/>